<sequence length="324" mass="35557">MESIEQVASVQFSAGEPEVRQSILEAGRDILRALARILPVGPDVAARYPKSSKWYEEVRETGKIPWEAIDLASISATAGAFAAVVEAAPWQIAGRALDNMVISLEDASPIIRTFARPGMSQNFQGVVRATRTKVNSIIPIIESYEQLQEIKAVRQNAEKVQREVLEVQEATEKAAGRVADVEISLFFDSYAKSRRWSYRLWSLVVACSLLATIGASYTGLNSEAQVSVSAEISKWALVIPLLALTGYAGRQASRNRSLAEWSELAFLRSSSIDAFVQRLPAEMADEVLHKFGLLVYTADRGADDAPNEDDVAQGLWSKVINGRQ</sequence>
<reference evidence="1 2" key="1">
    <citation type="submission" date="2019-03" db="EMBL/GenBank/DDBJ databases">
        <title>Genomic Encyclopedia of Type Strains, Phase III (KMG-III): the genomes of soil and plant-associated and newly described type strains.</title>
        <authorList>
            <person name="Whitman W."/>
        </authorList>
    </citation>
    <scope>NUCLEOTIDE SEQUENCE [LARGE SCALE GENOMIC DNA]</scope>
    <source>
        <strain evidence="1 2">VKMAc-2574</strain>
    </source>
</reference>
<keyword evidence="2" id="KW-1185">Reference proteome</keyword>
<accession>A0ABY2FAJ9</accession>
<organism evidence="1 2">
    <name type="scientific">Kribbella pratensis</name>
    <dbReference type="NCBI Taxonomy" id="2512112"/>
    <lineage>
        <taxon>Bacteria</taxon>
        <taxon>Bacillati</taxon>
        <taxon>Actinomycetota</taxon>
        <taxon>Actinomycetes</taxon>
        <taxon>Propionibacteriales</taxon>
        <taxon>Kribbellaceae</taxon>
        <taxon>Kribbella</taxon>
    </lineage>
</organism>
<protein>
    <recommendedName>
        <fullName evidence="3">DUF4231 domain-containing protein</fullName>
    </recommendedName>
</protein>
<comment type="caution">
    <text evidence="1">The sequence shown here is derived from an EMBL/GenBank/DDBJ whole genome shotgun (WGS) entry which is preliminary data.</text>
</comment>
<proteinExistence type="predicted"/>
<evidence type="ECO:0000313" key="2">
    <source>
        <dbReference type="Proteomes" id="UP000295060"/>
    </source>
</evidence>
<evidence type="ECO:0000313" key="1">
    <source>
        <dbReference type="EMBL" id="TDW87413.1"/>
    </source>
</evidence>
<dbReference type="EMBL" id="SODU01000003">
    <property type="protein sequence ID" value="TDW87413.1"/>
    <property type="molecule type" value="Genomic_DNA"/>
</dbReference>
<dbReference type="Proteomes" id="UP000295060">
    <property type="component" value="Unassembled WGS sequence"/>
</dbReference>
<name>A0ABY2FAJ9_9ACTN</name>
<gene>
    <name evidence="1" type="ORF">EV137_5490</name>
</gene>
<evidence type="ECO:0008006" key="3">
    <source>
        <dbReference type="Google" id="ProtNLM"/>
    </source>
</evidence>